<feature type="non-terminal residue" evidence="1">
    <location>
        <position position="1"/>
    </location>
</feature>
<sequence length="44" mass="5205">FPRQLVRNYCSNPKGVVEHDVENQQDILVQHLQLLYRHGRGLFS</sequence>
<comment type="caution">
    <text evidence="1">The sequence shown here is derived from an EMBL/GenBank/DDBJ whole genome shotgun (WGS) entry which is preliminary data.</text>
</comment>
<evidence type="ECO:0000313" key="2">
    <source>
        <dbReference type="Proteomes" id="UP000752696"/>
    </source>
</evidence>
<evidence type="ECO:0000313" key="1">
    <source>
        <dbReference type="EMBL" id="CAD1472329.1"/>
    </source>
</evidence>
<name>A0A6V7GZE1_9HYME</name>
<keyword evidence="2" id="KW-1185">Reference proteome</keyword>
<gene>
    <name evidence="1" type="ORF">MHI_LOCUS286964</name>
</gene>
<protein>
    <submittedName>
        <fullName evidence="1">Uncharacterized protein</fullName>
    </submittedName>
</protein>
<accession>A0A6V7GZE1</accession>
<reference evidence="1" key="1">
    <citation type="submission" date="2020-07" db="EMBL/GenBank/DDBJ databases">
        <authorList>
            <person name="Nazaruddin N."/>
        </authorList>
    </citation>
    <scope>NUCLEOTIDE SEQUENCE</scope>
</reference>
<proteinExistence type="predicted"/>
<dbReference type="AlphaFoldDB" id="A0A6V7GZE1"/>
<feature type="non-terminal residue" evidence="1">
    <location>
        <position position="44"/>
    </location>
</feature>
<organism evidence="1 2">
    <name type="scientific">Heterotrigona itama</name>
    <dbReference type="NCBI Taxonomy" id="395501"/>
    <lineage>
        <taxon>Eukaryota</taxon>
        <taxon>Metazoa</taxon>
        <taxon>Ecdysozoa</taxon>
        <taxon>Arthropoda</taxon>
        <taxon>Hexapoda</taxon>
        <taxon>Insecta</taxon>
        <taxon>Pterygota</taxon>
        <taxon>Neoptera</taxon>
        <taxon>Endopterygota</taxon>
        <taxon>Hymenoptera</taxon>
        <taxon>Apocrita</taxon>
        <taxon>Aculeata</taxon>
        <taxon>Apoidea</taxon>
        <taxon>Anthophila</taxon>
        <taxon>Apidae</taxon>
        <taxon>Heterotrigona</taxon>
    </lineage>
</organism>
<dbReference type="EMBL" id="CAJDYZ010005229">
    <property type="protein sequence ID" value="CAD1472329.1"/>
    <property type="molecule type" value="Genomic_DNA"/>
</dbReference>
<dbReference type="Proteomes" id="UP000752696">
    <property type="component" value="Unassembled WGS sequence"/>
</dbReference>